<evidence type="ECO:0000313" key="4">
    <source>
        <dbReference type="Proteomes" id="UP001497516"/>
    </source>
</evidence>
<protein>
    <submittedName>
        <fullName evidence="3">Uncharacterized protein</fullName>
    </submittedName>
</protein>
<evidence type="ECO:0000256" key="1">
    <source>
        <dbReference type="SAM" id="MobiDB-lite"/>
    </source>
</evidence>
<evidence type="ECO:0000313" key="3">
    <source>
        <dbReference type="EMBL" id="CAL1381728.1"/>
    </source>
</evidence>
<feature type="compositionally biased region" description="Low complexity" evidence="1">
    <location>
        <begin position="11"/>
        <end position="22"/>
    </location>
</feature>
<feature type="region of interest" description="Disordered" evidence="1">
    <location>
        <begin position="1"/>
        <end position="22"/>
    </location>
</feature>
<dbReference type="EMBL" id="OZ034817">
    <property type="protein sequence ID" value="CAL1381728.1"/>
    <property type="molecule type" value="Genomic_DNA"/>
</dbReference>
<organism evidence="3 4">
    <name type="scientific">Linum trigynum</name>
    <dbReference type="NCBI Taxonomy" id="586398"/>
    <lineage>
        <taxon>Eukaryota</taxon>
        <taxon>Viridiplantae</taxon>
        <taxon>Streptophyta</taxon>
        <taxon>Embryophyta</taxon>
        <taxon>Tracheophyta</taxon>
        <taxon>Spermatophyta</taxon>
        <taxon>Magnoliopsida</taxon>
        <taxon>eudicotyledons</taxon>
        <taxon>Gunneridae</taxon>
        <taxon>Pentapetalae</taxon>
        <taxon>rosids</taxon>
        <taxon>fabids</taxon>
        <taxon>Malpighiales</taxon>
        <taxon>Linaceae</taxon>
        <taxon>Linum</taxon>
    </lineage>
</organism>
<keyword evidence="4" id="KW-1185">Reference proteome</keyword>
<accession>A0AAV2E7U7</accession>
<evidence type="ECO:0000256" key="2">
    <source>
        <dbReference type="SAM" id="Phobius"/>
    </source>
</evidence>
<proteinExistence type="predicted"/>
<keyword evidence="2" id="KW-0812">Transmembrane</keyword>
<reference evidence="3 4" key="1">
    <citation type="submission" date="2024-04" db="EMBL/GenBank/DDBJ databases">
        <authorList>
            <person name="Fracassetti M."/>
        </authorList>
    </citation>
    <scope>NUCLEOTIDE SEQUENCE [LARGE SCALE GENOMIC DNA]</scope>
</reference>
<dbReference type="Proteomes" id="UP001497516">
    <property type="component" value="Chromosome 4"/>
</dbReference>
<name>A0AAV2E7U7_9ROSI</name>
<gene>
    <name evidence="3" type="ORF">LTRI10_LOCUS23092</name>
</gene>
<dbReference type="AlphaFoldDB" id="A0AAV2E7U7"/>
<feature type="transmembrane region" description="Helical" evidence="2">
    <location>
        <begin position="57"/>
        <end position="77"/>
    </location>
</feature>
<keyword evidence="2" id="KW-0472">Membrane</keyword>
<sequence>MSWQDLRTRSRSGSSLTSTSSPLSTHFVVVPTSASPPLPIYILNFATTGRRRRNPRWLADGGGGGLIATILLNLYFFSPLATG</sequence>
<keyword evidence="2" id="KW-1133">Transmembrane helix</keyword>